<protein>
    <recommendedName>
        <fullName evidence="3">Oligosaccharide repeat unit polymerase</fullName>
    </recommendedName>
</protein>
<reference evidence="2" key="1">
    <citation type="journal article" date="2020" name="mSystems">
        <title>Genome- and Community-Level Interaction Insights into Carbon Utilization and Element Cycling Functions of Hydrothermarchaeota in Hydrothermal Sediment.</title>
        <authorList>
            <person name="Zhou Z."/>
            <person name="Liu Y."/>
            <person name="Xu W."/>
            <person name="Pan J."/>
            <person name="Luo Z.H."/>
            <person name="Li M."/>
        </authorList>
    </citation>
    <scope>NUCLEOTIDE SEQUENCE [LARGE SCALE GENOMIC DNA]</scope>
    <source>
        <strain evidence="2">SpSt-604</strain>
    </source>
</reference>
<feature type="transmembrane region" description="Helical" evidence="1">
    <location>
        <begin position="94"/>
        <end position="114"/>
    </location>
</feature>
<keyword evidence="1" id="KW-1133">Transmembrane helix</keyword>
<keyword evidence="1" id="KW-0812">Transmembrane</keyword>
<feature type="transmembrane region" description="Helical" evidence="1">
    <location>
        <begin position="53"/>
        <end position="74"/>
    </location>
</feature>
<evidence type="ECO:0000313" key="2">
    <source>
        <dbReference type="EMBL" id="HGU41980.1"/>
    </source>
</evidence>
<feature type="transmembrane region" description="Helical" evidence="1">
    <location>
        <begin position="6"/>
        <end position="24"/>
    </location>
</feature>
<proteinExistence type="predicted"/>
<accession>A0A7C4RXY5</accession>
<dbReference type="EMBL" id="DSZT01000113">
    <property type="protein sequence ID" value="HGU41980.1"/>
    <property type="molecule type" value="Genomic_DNA"/>
</dbReference>
<name>A0A7C4RXY5_FERPE</name>
<feature type="transmembrane region" description="Helical" evidence="1">
    <location>
        <begin position="344"/>
        <end position="370"/>
    </location>
</feature>
<organism evidence="2">
    <name type="scientific">Fervidobacterium pennivorans</name>
    <dbReference type="NCBI Taxonomy" id="93466"/>
    <lineage>
        <taxon>Bacteria</taxon>
        <taxon>Thermotogati</taxon>
        <taxon>Thermotogota</taxon>
        <taxon>Thermotogae</taxon>
        <taxon>Thermotogales</taxon>
        <taxon>Fervidobacteriaceae</taxon>
        <taxon>Fervidobacterium</taxon>
    </lineage>
</organism>
<evidence type="ECO:0000256" key="1">
    <source>
        <dbReference type="SAM" id="Phobius"/>
    </source>
</evidence>
<feature type="transmembrane region" description="Helical" evidence="1">
    <location>
        <begin position="173"/>
        <end position="195"/>
    </location>
</feature>
<feature type="transmembrane region" description="Helical" evidence="1">
    <location>
        <begin position="300"/>
        <end position="324"/>
    </location>
</feature>
<comment type="caution">
    <text evidence="2">The sequence shown here is derived from an EMBL/GenBank/DDBJ whole genome shotgun (WGS) entry which is preliminary data.</text>
</comment>
<feature type="transmembrane region" description="Helical" evidence="1">
    <location>
        <begin position="144"/>
        <end position="161"/>
    </location>
</feature>
<sequence length="391" mass="45634">MNTYKMAWLLAAISIICENIGYYLTFPRMKFLKKDFETRNVNITQRFGTIERYAVWLIVFSLVFVLLMFATTGTSFLAHNRRVAMAAVNPILRYLYPFVQLSAALLGFIGLIQLMFLKEKLKGIITFFLGVLFTMIVYQRGMMVSFVMLAFFVALDFFRINRRIVKEKSILKFLLVILLLFFILVLLRDIYNLIFSGQFILLKIFKESESGENPILLLLASRPDGDVLEVWTILFGYLSENRPLLGRSLINIPFALTSSNFRLSSGYKLGVDILNEHYDYDTYWYRKFGFNLNSIQEMVLNFHVTGILFGFLLGLFRGVLTSWYYRRVFFYGDPTKATLYYQGISYFLSAFNAFHWMCFYVMFAEILSILSKLKLHSKPHSRIKSKEESAT</sequence>
<gene>
    <name evidence="2" type="ORF">ENT72_03525</name>
</gene>
<keyword evidence="1" id="KW-0472">Membrane</keyword>
<evidence type="ECO:0008006" key="3">
    <source>
        <dbReference type="Google" id="ProtNLM"/>
    </source>
</evidence>
<dbReference type="AlphaFoldDB" id="A0A7C4RXY5"/>